<sequence>MFSGMGEFIGYVDTVSDAFILLEAATRGHIPTVKSRPDSKDRENILPGSTIIFDASTTGMTRWVDGKSWSPSRFRDGFFMYQEWPLTQGSLFKKAISIISPTGHRYHLINYFTQESMKDISRTPRAFTSLLPKGAELLAAAEDYRYFKCFRTRSQSWRKLFPAPKPSTKLELTKRPIMRRTPFSTKSPESHRLPSIQSLNLLQTTSLHLPLATIYAEDMRQLSLFSSFPY</sequence>
<name>A0ACC2RIR8_9FUNG</name>
<organism evidence="1 2">
    <name type="scientific">Entomophthora muscae</name>
    <dbReference type="NCBI Taxonomy" id="34485"/>
    <lineage>
        <taxon>Eukaryota</taxon>
        <taxon>Fungi</taxon>
        <taxon>Fungi incertae sedis</taxon>
        <taxon>Zoopagomycota</taxon>
        <taxon>Entomophthoromycotina</taxon>
        <taxon>Entomophthoromycetes</taxon>
        <taxon>Entomophthorales</taxon>
        <taxon>Entomophthoraceae</taxon>
        <taxon>Entomophthora</taxon>
    </lineage>
</organism>
<keyword evidence="2" id="KW-1185">Reference proteome</keyword>
<proteinExistence type="predicted"/>
<protein>
    <submittedName>
        <fullName evidence="1">Global transcription regulator sge1</fullName>
    </submittedName>
</protein>
<gene>
    <name evidence="1" type="primary">sge1_10</name>
    <name evidence="1" type="ORF">DSO57_1019125</name>
</gene>
<reference evidence="1" key="1">
    <citation type="submission" date="2022-04" db="EMBL/GenBank/DDBJ databases">
        <title>Genome of the entomopathogenic fungus Entomophthora muscae.</title>
        <authorList>
            <person name="Elya C."/>
            <person name="Lovett B.R."/>
            <person name="Lee E."/>
            <person name="Macias A.M."/>
            <person name="Hajek A.E."/>
            <person name="De Bivort B.L."/>
            <person name="Kasson M.T."/>
            <person name="De Fine Licht H.H."/>
            <person name="Stajich J.E."/>
        </authorList>
    </citation>
    <scope>NUCLEOTIDE SEQUENCE</scope>
    <source>
        <strain evidence="1">Berkeley</strain>
    </source>
</reference>
<dbReference type="EMBL" id="QTSX02007185">
    <property type="protein sequence ID" value="KAJ9049954.1"/>
    <property type="molecule type" value="Genomic_DNA"/>
</dbReference>
<dbReference type="Proteomes" id="UP001165960">
    <property type="component" value="Unassembled WGS sequence"/>
</dbReference>
<evidence type="ECO:0000313" key="1">
    <source>
        <dbReference type="EMBL" id="KAJ9049954.1"/>
    </source>
</evidence>
<evidence type="ECO:0000313" key="2">
    <source>
        <dbReference type="Proteomes" id="UP001165960"/>
    </source>
</evidence>
<accession>A0ACC2RIR8</accession>
<comment type="caution">
    <text evidence="1">The sequence shown here is derived from an EMBL/GenBank/DDBJ whole genome shotgun (WGS) entry which is preliminary data.</text>
</comment>